<gene>
    <name evidence="5" type="ORF">DES32_1649</name>
</gene>
<evidence type="ECO:0000256" key="3">
    <source>
        <dbReference type="ARBA" id="ARBA00022898"/>
    </source>
</evidence>
<sequence length="378" mass="39595">MTSLDAFAESKLAQLEQHALRRALTVTTRTDGAMVYRGGRQFVSFSCNDYLGLSQHPHVKAAALAAIETYGTGAGASRLVTGNHPLLVELEARLAKLKQAPAARVFGSGYLTNLGVIPALAGEGDLILADELSHACIFAGSQLSAATLLTFRHNDAEHAEDILKAERGKYRNVLLITETVFSMDGDRAPLAALAGICAAHDVWLMSDDAHGLGVLAPGDVRAPLQMGTLSKVLGSYGGYLCASLPVVDLMTSRARTVVYSTGLPPAAAAAAIAALDIIAADPALTARPLTKARAFTQRLGLPDAQSPIVPLVLGSAEAALEASRLLQDEGFLVVAIRPPTVAEGSARLRFAFSAAHSDADVARLADVVTTRLDMRVQA</sequence>
<evidence type="ECO:0000313" key="6">
    <source>
        <dbReference type="Proteomes" id="UP000256900"/>
    </source>
</evidence>
<dbReference type="InterPro" id="IPR015421">
    <property type="entry name" value="PyrdxlP-dep_Trfase_major"/>
</dbReference>
<dbReference type="InterPro" id="IPR004839">
    <property type="entry name" value="Aminotransferase_I/II_large"/>
</dbReference>
<dbReference type="Gene3D" id="3.40.640.10">
    <property type="entry name" value="Type I PLP-dependent aspartate aminotransferase-like (Major domain)"/>
    <property type="match status" value="1"/>
</dbReference>
<dbReference type="SUPFAM" id="SSF53383">
    <property type="entry name" value="PLP-dependent transferases"/>
    <property type="match status" value="1"/>
</dbReference>
<evidence type="ECO:0000256" key="2">
    <source>
        <dbReference type="ARBA" id="ARBA00022679"/>
    </source>
</evidence>
<proteinExistence type="predicted"/>
<comment type="caution">
    <text evidence="5">The sequence shown here is derived from an EMBL/GenBank/DDBJ whole genome shotgun (WGS) entry which is preliminary data.</text>
</comment>
<dbReference type="InterPro" id="IPR015424">
    <property type="entry name" value="PyrdxlP-dep_Trfase"/>
</dbReference>
<evidence type="ECO:0000313" key="5">
    <source>
        <dbReference type="EMBL" id="REF88010.1"/>
    </source>
</evidence>
<protein>
    <submittedName>
        <fullName evidence="5">8-amino-7-oxononanoate synthase</fullName>
    </submittedName>
</protein>
<organism evidence="5 6">
    <name type="scientific">Methylovirgula ligni</name>
    <dbReference type="NCBI Taxonomy" id="569860"/>
    <lineage>
        <taxon>Bacteria</taxon>
        <taxon>Pseudomonadati</taxon>
        <taxon>Pseudomonadota</taxon>
        <taxon>Alphaproteobacteria</taxon>
        <taxon>Hyphomicrobiales</taxon>
        <taxon>Beijerinckiaceae</taxon>
        <taxon>Methylovirgula</taxon>
    </lineage>
</organism>
<dbReference type="Pfam" id="PF00155">
    <property type="entry name" value="Aminotran_1_2"/>
    <property type="match status" value="1"/>
</dbReference>
<dbReference type="Proteomes" id="UP000256900">
    <property type="component" value="Unassembled WGS sequence"/>
</dbReference>
<dbReference type="GO" id="GO:0008710">
    <property type="term" value="F:8-amino-7-oxononanoate synthase activity"/>
    <property type="evidence" value="ECO:0007669"/>
    <property type="project" value="TreeGrafter"/>
</dbReference>
<dbReference type="InterPro" id="IPR050087">
    <property type="entry name" value="AON_synthase_class-II"/>
</dbReference>
<dbReference type="PANTHER" id="PTHR13693:SF100">
    <property type="entry name" value="8-AMINO-7-OXONONANOATE SYNTHASE"/>
    <property type="match status" value="1"/>
</dbReference>
<feature type="domain" description="Aminotransferase class I/classII large" evidence="4">
    <location>
        <begin position="42"/>
        <end position="367"/>
    </location>
</feature>
<keyword evidence="6" id="KW-1185">Reference proteome</keyword>
<dbReference type="GO" id="GO:0030170">
    <property type="term" value="F:pyridoxal phosphate binding"/>
    <property type="evidence" value="ECO:0007669"/>
    <property type="project" value="InterPro"/>
</dbReference>
<name>A0A3D9Z1Z0_9HYPH</name>
<keyword evidence="3" id="KW-0663">Pyridoxal phosphate</keyword>
<evidence type="ECO:0000259" key="4">
    <source>
        <dbReference type="Pfam" id="PF00155"/>
    </source>
</evidence>
<dbReference type="GO" id="GO:0009102">
    <property type="term" value="P:biotin biosynthetic process"/>
    <property type="evidence" value="ECO:0007669"/>
    <property type="project" value="TreeGrafter"/>
</dbReference>
<dbReference type="PANTHER" id="PTHR13693">
    <property type="entry name" value="CLASS II AMINOTRANSFERASE/8-AMINO-7-OXONONANOATE SYNTHASE"/>
    <property type="match status" value="1"/>
</dbReference>
<dbReference type="Gene3D" id="3.90.1150.10">
    <property type="entry name" value="Aspartate Aminotransferase, domain 1"/>
    <property type="match status" value="1"/>
</dbReference>
<dbReference type="InterPro" id="IPR015422">
    <property type="entry name" value="PyrdxlP-dep_Trfase_small"/>
</dbReference>
<dbReference type="EMBL" id="QUMO01000002">
    <property type="protein sequence ID" value="REF88010.1"/>
    <property type="molecule type" value="Genomic_DNA"/>
</dbReference>
<accession>A0A3D9Z1Z0</accession>
<reference evidence="5 6" key="1">
    <citation type="submission" date="2018-08" db="EMBL/GenBank/DDBJ databases">
        <title>Genomic Encyclopedia of Type Strains, Phase IV (KMG-IV): sequencing the most valuable type-strain genomes for metagenomic binning, comparative biology and taxonomic classification.</title>
        <authorList>
            <person name="Goeker M."/>
        </authorList>
    </citation>
    <scope>NUCLEOTIDE SEQUENCE [LARGE SCALE GENOMIC DNA]</scope>
    <source>
        <strain evidence="5 6">BW863</strain>
    </source>
</reference>
<comment type="cofactor">
    <cofactor evidence="1">
        <name>pyridoxal 5'-phosphate</name>
        <dbReference type="ChEBI" id="CHEBI:597326"/>
    </cofactor>
</comment>
<dbReference type="AlphaFoldDB" id="A0A3D9Z1Z0"/>
<keyword evidence="2" id="KW-0808">Transferase</keyword>
<evidence type="ECO:0000256" key="1">
    <source>
        <dbReference type="ARBA" id="ARBA00001933"/>
    </source>
</evidence>